<comment type="caution">
    <text evidence="1">The sequence shown here is derived from an EMBL/GenBank/DDBJ whole genome shotgun (WGS) entry which is preliminary data.</text>
</comment>
<evidence type="ECO:0000313" key="2">
    <source>
        <dbReference type="Proteomes" id="UP000030013"/>
    </source>
</evidence>
<dbReference type="eggNOG" id="ENOG5032011">
    <property type="taxonomic scope" value="Bacteria"/>
</dbReference>
<proteinExistence type="predicted"/>
<accession>A0A0A0JT06</accession>
<sequence>MSSRVTSVTVLLGAALALGGCGDVNKGSAKAADFERALTAQHGDVLDDVSSSADNVLPWSGSFHATVTVRPDATAQTLTEVEDAVAALLEGSGDTASLRANGLEICTAGDRRAQHLALREELRAQSRSLLGRLDCDTYAGDLADVAADIAVVQSALASAGAARDLPVDGRISAPRGELDGLWRDLTPHLAQALGALDASDLNTFALDGSALELSVQPGVDPVAVRTAVAAVAPDVAVTVRTGGAHPEDMAPPTFAGPLRTELGALPGVVSARFVSSSLVVVRVASAADVAPTVRAAVARSAAHGSVRLHVTTQGSDHPLWTVDRGADFEAGSDLGADLSADLADFAALVADPGIGSVGWREPGGSGARRQVTISAPAGGDLRTVLPVVKRHVPVGSGLNLHLGDDDYSLDVAHRLEQADGRSRELPATFVDTWNALP</sequence>
<dbReference type="AlphaFoldDB" id="A0A0A0JT06"/>
<reference evidence="1 2" key="1">
    <citation type="submission" date="2013-08" db="EMBL/GenBank/DDBJ databases">
        <title>The genome sequence of Knoellia aerolata.</title>
        <authorList>
            <person name="Zhu W."/>
            <person name="Wang G."/>
        </authorList>
    </citation>
    <scope>NUCLEOTIDE SEQUENCE [LARGE SCALE GENOMIC DNA]</scope>
    <source>
        <strain evidence="1 2">DSM 18566</strain>
    </source>
</reference>
<dbReference type="OrthoDB" id="4130805at2"/>
<name>A0A0A0JT06_9MICO</name>
<keyword evidence="2" id="KW-1185">Reference proteome</keyword>
<gene>
    <name evidence="1" type="ORF">N801_13315</name>
</gene>
<evidence type="ECO:0000313" key="1">
    <source>
        <dbReference type="EMBL" id="KGN40510.1"/>
    </source>
</evidence>
<dbReference type="Proteomes" id="UP000030013">
    <property type="component" value="Unassembled WGS sequence"/>
</dbReference>
<organism evidence="1 2">
    <name type="scientific">Knoellia aerolata DSM 18566</name>
    <dbReference type="NCBI Taxonomy" id="1385519"/>
    <lineage>
        <taxon>Bacteria</taxon>
        <taxon>Bacillati</taxon>
        <taxon>Actinomycetota</taxon>
        <taxon>Actinomycetes</taxon>
        <taxon>Micrococcales</taxon>
        <taxon>Intrasporangiaceae</taxon>
        <taxon>Knoellia</taxon>
    </lineage>
</organism>
<protein>
    <submittedName>
        <fullName evidence="1">Uncharacterized protein</fullName>
    </submittedName>
</protein>
<dbReference type="STRING" id="1385519.N801_13315"/>
<dbReference type="PROSITE" id="PS51257">
    <property type="entry name" value="PROKAR_LIPOPROTEIN"/>
    <property type="match status" value="1"/>
</dbReference>
<dbReference type="EMBL" id="AVPL01000039">
    <property type="protein sequence ID" value="KGN40510.1"/>
    <property type="molecule type" value="Genomic_DNA"/>
</dbReference>
<dbReference type="RefSeq" id="WP_035938613.1">
    <property type="nucleotide sequence ID" value="NZ_AVPL01000039.1"/>
</dbReference>